<feature type="domain" description="HTH araC/xylS-type" evidence="4">
    <location>
        <begin position="254"/>
        <end position="352"/>
    </location>
</feature>
<evidence type="ECO:0000256" key="2">
    <source>
        <dbReference type="ARBA" id="ARBA00023125"/>
    </source>
</evidence>
<dbReference type="EMBL" id="JBHUMJ010000002">
    <property type="protein sequence ID" value="MFD2699333.1"/>
    <property type="molecule type" value="Genomic_DNA"/>
</dbReference>
<protein>
    <submittedName>
        <fullName evidence="5">AraC family transcriptional regulator</fullName>
    </submittedName>
</protein>
<comment type="caution">
    <text evidence="5">The sequence shown here is derived from an EMBL/GenBank/DDBJ whole genome shotgun (WGS) entry which is preliminary data.</text>
</comment>
<evidence type="ECO:0000313" key="6">
    <source>
        <dbReference type="Proteomes" id="UP001597540"/>
    </source>
</evidence>
<evidence type="ECO:0000259" key="4">
    <source>
        <dbReference type="PROSITE" id="PS01124"/>
    </source>
</evidence>
<keyword evidence="2" id="KW-0238">DNA-binding</keyword>
<dbReference type="InterPro" id="IPR032687">
    <property type="entry name" value="AraC-type_N"/>
</dbReference>
<organism evidence="5 6">
    <name type="scientific">Paenibacillus shunpengii</name>
    <dbReference type="NCBI Taxonomy" id="2054424"/>
    <lineage>
        <taxon>Bacteria</taxon>
        <taxon>Bacillati</taxon>
        <taxon>Bacillota</taxon>
        <taxon>Bacilli</taxon>
        <taxon>Bacillales</taxon>
        <taxon>Paenibacillaceae</taxon>
        <taxon>Paenibacillus</taxon>
    </lineage>
</organism>
<dbReference type="Proteomes" id="UP001597540">
    <property type="component" value="Unassembled WGS sequence"/>
</dbReference>
<accession>A0ABW5SHR9</accession>
<name>A0ABW5SHR9_9BACL</name>
<dbReference type="PROSITE" id="PS01124">
    <property type="entry name" value="HTH_ARAC_FAMILY_2"/>
    <property type="match status" value="1"/>
</dbReference>
<dbReference type="InterPro" id="IPR009057">
    <property type="entry name" value="Homeodomain-like_sf"/>
</dbReference>
<dbReference type="SUPFAM" id="SSF46689">
    <property type="entry name" value="Homeodomain-like"/>
    <property type="match status" value="1"/>
</dbReference>
<dbReference type="Gene3D" id="1.10.10.60">
    <property type="entry name" value="Homeodomain-like"/>
    <property type="match status" value="1"/>
</dbReference>
<reference evidence="6" key="1">
    <citation type="journal article" date="2019" name="Int. J. Syst. Evol. Microbiol.">
        <title>The Global Catalogue of Microorganisms (GCM) 10K type strain sequencing project: providing services to taxonomists for standard genome sequencing and annotation.</title>
        <authorList>
            <consortium name="The Broad Institute Genomics Platform"/>
            <consortium name="The Broad Institute Genome Sequencing Center for Infectious Disease"/>
            <person name="Wu L."/>
            <person name="Ma J."/>
        </authorList>
    </citation>
    <scope>NUCLEOTIDE SEQUENCE [LARGE SCALE GENOMIC DNA]</scope>
    <source>
        <strain evidence="6">KCTC 33849</strain>
    </source>
</reference>
<proteinExistence type="predicted"/>
<dbReference type="PANTHER" id="PTHR47894:SF1">
    <property type="entry name" value="HTH-TYPE TRANSCRIPTIONAL REGULATOR VQSM"/>
    <property type="match status" value="1"/>
</dbReference>
<keyword evidence="1" id="KW-0805">Transcription regulation</keyword>
<dbReference type="PANTHER" id="PTHR47894">
    <property type="entry name" value="HTH-TYPE TRANSCRIPTIONAL REGULATOR GADX"/>
    <property type="match status" value="1"/>
</dbReference>
<dbReference type="InterPro" id="IPR018060">
    <property type="entry name" value="HTH_AraC"/>
</dbReference>
<keyword evidence="6" id="KW-1185">Reference proteome</keyword>
<gene>
    <name evidence="5" type="ORF">ACFSVM_02515</name>
</gene>
<evidence type="ECO:0000313" key="5">
    <source>
        <dbReference type="EMBL" id="MFD2699333.1"/>
    </source>
</evidence>
<dbReference type="Pfam" id="PF12625">
    <property type="entry name" value="Arabinose_bd"/>
    <property type="match status" value="1"/>
</dbReference>
<keyword evidence="3" id="KW-0804">Transcription</keyword>
<dbReference type="Pfam" id="PF12833">
    <property type="entry name" value="HTH_18"/>
    <property type="match status" value="1"/>
</dbReference>
<dbReference type="RefSeq" id="WP_379260223.1">
    <property type="nucleotide sequence ID" value="NZ_JBHUMJ010000002.1"/>
</dbReference>
<evidence type="ECO:0000256" key="3">
    <source>
        <dbReference type="ARBA" id="ARBA00023163"/>
    </source>
</evidence>
<sequence>MIYHAEFMFCSAFLREVGEIVDYGISITMLYTMIKSVSLSGYDVDTFCRDNGLDPRLLQDPEARIGAEQHVKLVCAAAELLEDEHFGLHQGSQMEMADLGVLGYTMVHSGTIGECIYAYQRYYATVCSGYDIRLSRQGSEAVLTLSLEELSYPPSRHCVDDMVSSLVHIMIRLSGRAIEFSRITLMHPEPDSGDEYRKVLGVQPEFNKEHTSLYFPQKVLEYPVLYADVRLAGWFEERTSDVLLKLKAGRHFTDELTRWIMEQLRVSLPSISDAAAYFHMSTRTLQAKLQQENTTYTRLLNDIRKELALRYLKEPEQSIADIAYLLHFSEDSAFQHAFKKWTGLAPGQYRTIGAK</sequence>
<dbReference type="SMART" id="SM00342">
    <property type="entry name" value="HTH_ARAC"/>
    <property type="match status" value="1"/>
</dbReference>
<evidence type="ECO:0000256" key="1">
    <source>
        <dbReference type="ARBA" id="ARBA00023015"/>
    </source>
</evidence>